<protein>
    <submittedName>
        <fullName evidence="2">Uncharacterized protein</fullName>
    </submittedName>
</protein>
<gene>
    <name evidence="2" type="ORF">LTR25_008278</name>
</gene>
<proteinExistence type="predicted"/>
<name>A0AAV9Q1Y0_9PEZI</name>
<dbReference type="AlphaFoldDB" id="A0AAV9Q1Y0"/>
<reference evidence="2 3" key="1">
    <citation type="submission" date="2023-06" db="EMBL/GenBank/DDBJ databases">
        <title>Black Yeasts Isolated from many extreme environments.</title>
        <authorList>
            <person name="Coleine C."/>
            <person name="Stajich J.E."/>
            <person name="Selbmann L."/>
        </authorList>
    </citation>
    <scope>NUCLEOTIDE SEQUENCE [LARGE SCALE GENOMIC DNA]</scope>
    <source>
        <strain evidence="2 3">CCFEE 5887</strain>
    </source>
</reference>
<dbReference type="Proteomes" id="UP001345827">
    <property type="component" value="Unassembled WGS sequence"/>
</dbReference>
<organism evidence="2 3">
    <name type="scientific">Vermiconidia calcicola</name>
    <dbReference type="NCBI Taxonomy" id="1690605"/>
    <lineage>
        <taxon>Eukaryota</taxon>
        <taxon>Fungi</taxon>
        <taxon>Dikarya</taxon>
        <taxon>Ascomycota</taxon>
        <taxon>Pezizomycotina</taxon>
        <taxon>Dothideomycetes</taxon>
        <taxon>Dothideomycetidae</taxon>
        <taxon>Mycosphaerellales</taxon>
        <taxon>Extremaceae</taxon>
        <taxon>Vermiconidia</taxon>
    </lineage>
</organism>
<keyword evidence="3" id="KW-1185">Reference proteome</keyword>
<dbReference type="EMBL" id="JAXLQG010000016">
    <property type="protein sequence ID" value="KAK5531948.1"/>
    <property type="molecule type" value="Genomic_DNA"/>
</dbReference>
<feature type="region of interest" description="Disordered" evidence="1">
    <location>
        <begin position="1"/>
        <end position="44"/>
    </location>
</feature>
<evidence type="ECO:0000313" key="3">
    <source>
        <dbReference type="Proteomes" id="UP001345827"/>
    </source>
</evidence>
<evidence type="ECO:0000313" key="2">
    <source>
        <dbReference type="EMBL" id="KAK5531948.1"/>
    </source>
</evidence>
<evidence type="ECO:0000256" key="1">
    <source>
        <dbReference type="SAM" id="MobiDB-lite"/>
    </source>
</evidence>
<comment type="caution">
    <text evidence="2">The sequence shown here is derived from an EMBL/GenBank/DDBJ whole genome shotgun (WGS) entry which is preliminary data.</text>
</comment>
<feature type="compositionally biased region" description="Polar residues" evidence="1">
    <location>
        <begin position="1"/>
        <end position="31"/>
    </location>
</feature>
<sequence length="349" mass="39626">MSPQNSNLPFRPTSSTPSKTNATCRESSRAAQKTHREQIRRENKRCKRQKMRILIEGELGEPDLDLDLDLISENLPVPQQLQVQVQVQVPTKPIVTILPWEDALFNSRTTARLLPHLPPYEHSFWTDSVLCGPRPSRIRGYGLSVVHRRLDKSSPETRDFAILWEQELFVARNVHDHGRSQMLAVVQALAMAVDQCERISGIPVTKARIKEPGVAARLKRCAAKSPWCVWPMPKVVNVFTSNQSALKSIACYWGSDWQPGRRSPLTRVNELIEALMALGVRVHLQWVPGVVHDARLRWAHEGARNALKPQYQNSRALTGRGKPVRRVFCRGQKDRDPSRTFTAKVQGQI</sequence>
<accession>A0AAV9Q1Y0</accession>